<dbReference type="Proteomes" id="UP000215902">
    <property type="component" value="Unassembled WGS sequence"/>
</dbReference>
<feature type="domain" description="GBD/FH3" evidence="4">
    <location>
        <begin position="28"/>
        <end position="485"/>
    </location>
</feature>
<dbReference type="PANTHER" id="PTHR45857">
    <property type="entry name" value="FORMIN-LIKE PROTEIN"/>
    <property type="match status" value="1"/>
</dbReference>
<dbReference type="SMART" id="SM01140">
    <property type="entry name" value="Drf_GBD"/>
    <property type="match status" value="1"/>
</dbReference>
<dbReference type="InterPro" id="IPR043592">
    <property type="entry name" value="FMNL_animal"/>
</dbReference>
<feature type="coiled-coil region" evidence="2">
    <location>
        <begin position="395"/>
        <end position="497"/>
    </location>
</feature>
<evidence type="ECO:0000313" key="7">
    <source>
        <dbReference type="Proteomes" id="UP000215902"/>
    </source>
</evidence>
<evidence type="ECO:0000256" key="1">
    <source>
        <dbReference type="ARBA" id="ARBA00023449"/>
    </source>
</evidence>
<gene>
    <name evidence="6" type="ORF">BOX15_Mlig012122g1</name>
</gene>
<feature type="compositionally biased region" description="Basic and acidic residues" evidence="3">
    <location>
        <begin position="953"/>
        <end position="972"/>
    </location>
</feature>
<dbReference type="PANTHER" id="PTHR45857:SF4">
    <property type="entry name" value="FORMIN-LIKE PROTEIN"/>
    <property type="match status" value="1"/>
</dbReference>
<dbReference type="InterPro" id="IPR015425">
    <property type="entry name" value="FH2_Formin"/>
</dbReference>
<dbReference type="InterPro" id="IPR011989">
    <property type="entry name" value="ARM-like"/>
</dbReference>
<dbReference type="InterPro" id="IPR010472">
    <property type="entry name" value="FH3_dom"/>
</dbReference>
<reference evidence="6 7" key="1">
    <citation type="submission" date="2017-06" db="EMBL/GenBank/DDBJ databases">
        <title>A platform for efficient transgenesis in Macrostomum lignano, a flatworm model organism for stem cell research.</title>
        <authorList>
            <person name="Berezikov E."/>
        </authorList>
    </citation>
    <scope>NUCLEOTIDE SEQUENCE [LARGE SCALE GENOMIC DNA]</scope>
    <source>
        <strain evidence="6">DV1</strain>
        <tissue evidence="6">Whole organism</tissue>
    </source>
</reference>
<evidence type="ECO:0000313" key="6">
    <source>
        <dbReference type="EMBL" id="PAA89716.1"/>
    </source>
</evidence>
<evidence type="ECO:0000256" key="3">
    <source>
        <dbReference type="SAM" id="MobiDB-lite"/>
    </source>
</evidence>
<feature type="compositionally biased region" description="Polar residues" evidence="3">
    <location>
        <begin position="163"/>
        <end position="180"/>
    </location>
</feature>
<organism evidence="6 7">
    <name type="scientific">Macrostomum lignano</name>
    <dbReference type="NCBI Taxonomy" id="282301"/>
    <lineage>
        <taxon>Eukaryota</taxon>
        <taxon>Metazoa</taxon>
        <taxon>Spiralia</taxon>
        <taxon>Lophotrochozoa</taxon>
        <taxon>Platyhelminthes</taxon>
        <taxon>Rhabditophora</taxon>
        <taxon>Macrostomorpha</taxon>
        <taxon>Macrostomida</taxon>
        <taxon>Macrostomidae</taxon>
        <taxon>Macrostomum</taxon>
    </lineage>
</organism>
<feature type="region of interest" description="Disordered" evidence="3">
    <location>
        <begin position="163"/>
        <end position="208"/>
    </location>
</feature>
<dbReference type="Gene3D" id="1.20.58.2220">
    <property type="entry name" value="Formin, FH2 domain"/>
    <property type="match status" value="1"/>
</dbReference>
<dbReference type="GO" id="GO:0030866">
    <property type="term" value="P:cortical actin cytoskeleton organization"/>
    <property type="evidence" value="ECO:0007669"/>
    <property type="project" value="TreeGrafter"/>
</dbReference>
<evidence type="ECO:0008006" key="8">
    <source>
        <dbReference type="Google" id="ProtNLM"/>
    </source>
</evidence>
<name>A0A267GUN5_9PLAT</name>
<dbReference type="InterPro" id="IPR016024">
    <property type="entry name" value="ARM-type_fold"/>
</dbReference>
<dbReference type="InterPro" id="IPR010473">
    <property type="entry name" value="GTPase-bd"/>
</dbReference>
<dbReference type="STRING" id="282301.A0A267GUN5"/>
<dbReference type="Pfam" id="PF06371">
    <property type="entry name" value="Drf_GBD"/>
    <property type="match status" value="2"/>
</dbReference>
<dbReference type="GO" id="GO:0031267">
    <property type="term" value="F:small GTPase binding"/>
    <property type="evidence" value="ECO:0007669"/>
    <property type="project" value="InterPro"/>
</dbReference>
<feature type="compositionally biased region" description="Polar residues" evidence="3">
    <location>
        <begin position="1"/>
        <end position="14"/>
    </location>
</feature>
<dbReference type="GO" id="GO:0008360">
    <property type="term" value="P:regulation of cell shape"/>
    <property type="evidence" value="ECO:0007669"/>
    <property type="project" value="TreeGrafter"/>
</dbReference>
<keyword evidence="2" id="KW-0175">Coiled coil</keyword>
<dbReference type="GO" id="GO:0051015">
    <property type="term" value="F:actin filament binding"/>
    <property type="evidence" value="ECO:0007669"/>
    <property type="project" value="TreeGrafter"/>
</dbReference>
<evidence type="ECO:0000259" key="4">
    <source>
        <dbReference type="PROSITE" id="PS51232"/>
    </source>
</evidence>
<evidence type="ECO:0000259" key="5">
    <source>
        <dbReference type="PROSITE" id="PS51444"/>
    </source>
</evidence>
<dbReference type="Gene3D" id="1.25.10.10">
    <property type="entry name" value="Leucine-rich Repeat Variant"/>
    <property type="match status" value="1"/>
</dbReference>
<feature type="compositionally biased region" description="Pro residues" evidence="3">
    <location>
        <begin position="511"/>
        <end position="549"/>
    </location>
</feature>
<dbReference type="SUPFAM" id="SSF101447">
    <property type="entry name" value="Formin homology 2 domain (FH2 domain)"/>
    <property type="match status" value="1"/>
</dbReference>
<dbReference type="GO" id="GO:0016477">
    <property type="term" value="P:cell migration"/>
    <property type="evidence" value="ECO:0007669"/>
    <property type="project" value="TreeGrafter"/>
</dbReference>
<keyword evidence="7" id="KW-1185">Reference proteome</keyword>
<dbReference type="InterPro" id="IPR042201">
    <property type="entry name" value="FH2_Formin_sf"/>
</dbReference>
<dbReference type="Pfam" id="PF06367">
    <property type="entry name" value="Drf_FH3"/>
    <property type="match status" value="1"/>
</dbReference>
<dbReference type="PROSITE" id="PS51444">
    <property type="entry name" value="FH2"/>
    <property type="match status" value="1"/>
</dbReference>
<protein>
    <recommendedName>
        <fullName evidence="8">FH2 domain-containing protein</fullName>
    </recommendedName>
</protein>
<dbReference type="PROSITE" id="PS51232">
    <property type="entry name" value="GBD_FH3"/>
    <property type="match status" value="1"/>
</dbReference>
<feature type="region of interest" description="Disordered" evidence="3">
    <location>
        <begin position="949"/>
        <end position="987"/>
    </location>
</feature>
<comment type="similarity">
    <text evidence="1">Belongs to the formin homology family.</text>
</comment>
<evidence type="ECO:0000256" key="2">
    <source>
        <dbReference type="SAM" id="Coils"/>
    </source>
</evidence>
<sequence length="1028" mass="114602">MGCANSKDTPSSSRGRGLKSAHQLQPQTAQLSERQIEELWPQFIKDMDITADRARDMAALDTDKKVQALQNWITSKRPGLSQTNFSVRYYVTHLRSLRHSRGVGASTGTGTLEKSDLLKSLENSLRTYTVEWLEEFLEEGGLELLIEYLGKTLDDLISAEEQANGSLSGRRPTASSNTGTPVAGGGSAKRSAKRQRQPPSRAGEGDEALLGDLHNGIKCMRVFFNNQRACERTFQDSAAVSIIVQCLLHPRYSTKTFALELLAALCMLDGMHARVLEAFDCLKERIGEARRWETLMAYFRHHDSLPPEQYSIEFMISCARFVNVVQNINNEQLGLRVFLQAEFAQLGLEDFLHSLQGKYEDCRLNSQLEAIADNTIDIVSLYHDSLAKQAAVSRAVSLEDELYSVQARLRRLEDESVARMAELGQRLQRSEAECSSLRQEKDAALARMRHSLRQASQTASDRESEVDRLLDEMSRRLRDSEAELVRTKEELQAAKDASTAAAAAAASVPSLPVPQPAAPAVPAPAPPPPPPPPPPAGVPPPPPPPPPPVSLGGPAGLNLKDAVIPKHRLPLFNWTVLPPNQCRGTIFMDMQPDRVRQGLDCDDFEEKFKLAAAAATSAASTGGDGDSTDDPLARMRKDKPTLLSHDRLRSVAILRHKLDALRLSPDRLVAALDSLDPAAVPTELAEILLRQGVPTAEELQAYRQYEFVEGRSVSELHELDQLLIRLCRVEGLERRLQALRYMGQFEEVLHGVESPLRYVITASMNLEKSAKFKRLLELLLTLGNYLNSHKRGVAYGFRLSSLSMLPDTKSGDKKWTLLHYLVDLIDQQFPDVATFESDLRYVEKAAAVNLDNVKADVVQLLAGMELIRSLSSDLPDNARLREFYEAHKDKAERIKTDLRTAEECFNLAKSRFGEGTQLVTSDAFFGVLHRFQVDVRRARTENEQRRLIAAQREGGDERQQSSKRKQQEEAGRRKARKHTRTIEDGALDDIMSDFSRGALLIDDGIRRKRRTADAPQGRPSPKFESVPV</sequence>
<proteinExistence type="inferred from homology"/>
<feature type="domain" description="FH2" evidence="5">
    <location>
        <begin position="559"/>
        <end position="961"/>
    </location>
</feature>
<dbReference type="SUPFAM" id="SSF48371">
    <property type="entry name" value="ARM repeat"/>
    <property type="match status" value="1"/>
</dbReference>
<dbReference type="EMBL" id="NIVC01000140">
    <property type="protein sequence ID" value="PAA89716.1"/>
    <property type="molecule type" value="Genomic_DNA"/>
</dbReference>
<comment type="caution">
    <text evidence="6">The sequence shown here is derived from an EMBL/GenBank/DDBJ whole genome shotgun (WGS) entry which is preliminary data.</text>
</comment>
<dbReference type="AlphaFoldDB" id="A0A267GUN5"/>
<dbReference type="Pfam" id="PF02181">
    <property type="entry name" value="FH2"/>
    <property type="match status" value="1"/>
</dbReference>
<accession>A0A267GUN5</accession>
<feature type="region of interest" description="Disordered" evidence="3">
    <location>
        <begin position="1004"/>
        <end position="1028"/>
    </location>
</feature>
<feature type="region of interest" description="Disordered" evidence="3">
    <location>
        <begin position="510"/>
        <end position="554"/>
    </location>
</feature>
<dbReference type="SMART" id="SM00498">
    <property type="entry name" value="FH2"/>
    <property type="match status" value="1"/>
</dbReference>
<dbReference type="SMART" id="SM01139">
    <property type="entry name" value="Drf_FH3"/>
    <property type="match status" value="1"/>
</dbReference>
<dbReference type="OrthoDB" id="1668162at2759"/>
<dbReference type="InterPro" id="IPR014768">
    <property type="entry name" value="GBD/FH3_dom"/>
</dbReference>
<dbReference type="GO" id="GO:0005829">
    <property type="term" value="C:cytosol"/>
    <property type="evidence" value="ECO:0007669"/>
    <property type="project" value="TreeGrafter"/>
</dbReference>
<feature type="region of interest" description="Disordered" evidence="3">
    <location>
        <begin position="1"/>
        <end position="30"/>
    </location>
</feature>
<feature type="region of interest" description="Disordered" evidence="3">
    <location>
        <begin position="614"/>
        <end position="639"/>
    </location>
</feature>